<dbReference type="OrthoDB" id="5088056at2759"/>
<protein>
    <submittedName>
        <fullName evidence="1">Uncharacterized protein</fullName>
    </submittedName>
</protein>
<dbReference type="Proteomes" id="UP000554235">
    <property type="component" value="Unassembled WGS sequence"/>
</dbReference>
<proteinExistence type="predicted"/>
<gene>
    <name evidence="1" type="ORF">FALBO_1375</name>
</gene>
<dbReference type="AlphaFoldDB" id="A0A8H4LQ10"/>
<reference evidence="1 2" key="1">
    <citation type="submission" date="2020-01" db="EMBL/GenBank/DDBJ databases">
        <title>Identification and distribution of gene clusters putatively required for synthesis of sphingolipid metabolism inhibitors in phylogenetically diverse species of the filamentous fungus Fusarium.</title>
        <authorList>
            <person name="Kim H.-S."/>
            <person name="Busman M."/>
            <person name="Brown D.W."/>
            <person name="Divon H."/>
            <person name="Uhlig S."/>
            <person name="Proctor R.H."/>
        </authorList>
    </citation>
    <scope>NUCLEOTIDE SEQUENCE [LARGE SCALE GENOMIC DNA]</scope>
    <source>
        <strain evidence="1 2">NRRL 20459</strain>
    </source>
</reference>
<name>A0A8H4LQ10_9HYPO</name>
<dbReference type="EMBL" id="JAADYS010000175">
    <property type="protein sequence ID" value="KAF4471706.1"/>
    <property type="molecule type" value="Genomic_DNA"/>
</dbReference>
<organism evidence="1 2">
    <name type="scientific">Fusarium albosuccineum</name>
    <dbReference type="NCBI Taxonomy" id="1237068"/>
    <lineage>
        <taxon>Eukaryota</taxon>
        <taxon>Fungi</taxon>
        <taxon>Dikarya</taxon>
        <taxon>Ascomycota</taxon>
        <taxon>Pezizomycotina</taxon>
        <taxon>Sordariomycetes</taxon>
        <taxon>Hypocreomycetidae</taxon>
        <taxon>Hypocreales</taxon>
        <taxon>Nectriaceae</taxon>
        <taxon>Fusarium</taxon>
        <taxon>Fusarium decemcellulare species complex</taxon>
    </lineage>
</organism>
<comment type="caution">
    <text evidence="1">The sequence shown here is derived from an EMBL/GenBank/DDBJ whole genome shotgun (WGS) entry which is preliminary data.</text>
</comment>
<evidence type="ECO:0000313" key="2">
    <source>
        <dbReference type="Proteomes" id="UP000554235"/>
    </source>
</evidence>
<keyword evidence="2" id="KW-1185">Reference proteome</keyword>
<accession>A0A8H4LQ10</accession>
<sequence length="373" mass="42199">MPQRNPEEIWEKLAKSVPKTNAEWEDARSRHGFDSAERIPGTIARLLNGPEENHDLCTVVFLARCKVVSHGAGKKVPYDDAKQFFGKDNSEATIVAYINAVVKLVKLLDELYLCGLRHRAFELLLYVPKKLAYLRQYTNSPSKFKSYFAAATTSPPEIQGSAVPCIQFLVGWKYTDLKYDSICEALGTRLFDQQEFDKFISAVKTGKLDSRLPPLPSTTPPLRIVQHFAIFSLSERLKKQARDSAGQLRGWNLMPPGTPVAAELHSYWWSSAHQAVVDETISCLLSLKFLVRGEYWHYSSRAIHHETGSLPTPDGKFQVIVPIIQNEKEHCEVLLETNGHRNRATWSSKSGFLLNQTTSLLTQDPIDYILIRL</sequence>
<evidence type="ECO:0000313" key="1">
    <source>
        <dbReference type="EMBL" id="KAF4471706.1"/>
    </source>
</evidence>